<dbReference type="InterPro" id="IPR001959">
    <property type="entry name" value="Transposase"/>
</dbReference>
<keyword evidence="3" id="KW-0238">DNA-binding</keyword>
<evidence type="ECO:0000256" key="3">
    <source>
        <dbReference type="ARBA" id="ARBA00023125"/>
    </source>
</evidence>
<dbReference type="GO" id="GO:0032196">
    <property type="term" value="P:transposition"/>
    <property type="evidence" value="ECO:0007669"/>
    <property type="project" value="UniProtKB-KW"/>
</dbReference>
<proteinExistence type="inferred from homology"/>
<keyword evidence="7" id="KW-0378">Hydrolase</keyword>
<feature type="domain" description="Cas12f1-like TNB" evidence="6">
    <location>
        <begin position="314"/>
        <end position="385"/>
    </location>
</feature>
<evidence type="ECO:0000256" key="1">
    <source>
        <dbReference type="ARBA" id="ARBA00008761"/>
    </source>
</evidence>
<dbReference type="GO" id="GO:0003677">
    <property type="term" value="F:DNA binding"/>
    <property type="evidence" value="ECO:0007669"/>
    <property type="project" value="UniProtKB-KW"/>
</dbReference>
<sequence length="410" mass="47898">MLSKGGINFNKVERHIINKNHPMYSACDNLCFLAKNMYNLCNYTIRQEFFRTKTVKKYGVLNKELKHTDAFVELGSNAAQMVTKSLCKSWKSFLVAVKDYTMHPKKYLGKPKIPAYKKKDGRFICTLTNMQTHIKDGYLYFSFKRMKKYNNLIHTKVIGYHLGTRIIPKGGCYIIEIVYRDEKQFINNLDRNRISSIDLGINNFVTMVNNIEEPSIVINGKGIKSYNQYWNKKVSNLRRIAKAINGSDWTKRMQNLTNKRYFKMEYFMHCTSRWVVDYCVNHNIGTLIIGKNDGWKQKSNMHKVVNQTFTQIPYESFIKKLEYKCEEAGIDLIETEETYTSGTSFLDDELPIKENYNKLRRVYRGLFRSNNGKYINADVNGAFQIMRKVFSNVKANEIVGAYSHPVIINL</sequence>
<keyword evidence="2" id="KW-0815">Transposition</keyword>
<dbReference type="Pfam" id="PF07282">
    <property type="entry name" value="Cas12f1-like_TNB"/>
    <property type="match status" value="1"/>
</dbReference>
<feature type="domain" description="Probable transposase IS891/IS1136/IS1341" evidence="5">
    <location>
        <begin position="193"/>
        <end position="292"/>
    </location>
</feature>
<reference evidence="7" key="1">
    <citation type="journal article" date="2021" name="Proc. Natl. Acad. Sci. U.S.A.">
        <title>A Catalog of Tens of Thousands of Viruses from Human Metagenomes Reveals Hidden Associations with Chronic Diseases.</title>
        <authorList>
            <person name="Tisza M.J."/>
            <person name="Buck C.B."/>
        </authorList>
    </citation>
    <scope>NUCLEOTIDE SEQUENCE</scope>
    <source>
        <strain evidence="7">Ct5jB2</strain>
    </source>
</reference>
<dbReference type="GO" id="GO:0006310">
    <property type="term" value="P:DNA recombination"/>
    <property type="evidence" value="ECO:0007669"/>
    <property type="project" value="UniProtKB-KW"/>
</dbReference>
<keyword evidence="7" id="KW-0255">Endonuclease</keyword>
<comment type="similarity">
    <text evidence="1">In the C-terminal section; belongs to the transposase 35 family.</text>
</comment>
<protein>
    <submittedName>
        <fullName evidence="7">Endonuclease</fullName>
    </submittedName>
</protein>
<keyword evidence="4" id="KW-0233">DNA recombination</keyword>
<dbReference type="NCBIfam" id="TIGR01766">
    <property type="entry name" value="IS200/IS605 family accessory protein TnpB-like domain"/>
    <property type="match status" value="1"/>
</dbReference>
<evidence type="ECO:0000256" key="4">
    <source>
        <dbReference type="ARBA" id="ARBA00023172"/>
    </source>
</evidence>
<evidence type="ECO:0000256" key="2">
    <source>
        <dbReference type="ARBA" id="ARBA00022578"/>
    </source>
</evidence>
<dbReference type="Pfam" id="PF01385">
    <property type="entry name" value="OrfB_IS605"/>
    <property type="match status" value="1"/>
</dbReference>
<keyword evidence="7" id="KW-0540">Nuclease</keyword>
<evidence type="ECO:0000313" key="7">
    <source>
        <dbReference type="EMBL" id="DAF85466.1"/>
    </source>
</evidence>
<evidence type="ECO:0000259" key="6">
    <source>
        <dbReference type="Pfam" id="PF07282"/>
    </source>
</evidence>
<dbReference type="NCBIfam" id="NF040570">
    <property type="entry name" value="guided_TnpB"/>
    <property type="match status" value="1"/>
</dbReference>
<evidence type="ECO:0000259" key="5">
    <source>
        <dbReference type="Pfam" id="PF01385"/>
    </source>
</evidence>
<organism evidence="7">
    <name type="scientific">Siphoviridae sp. ct5jB2</name>
    <dbReference type="NCBI Taxonomy" id="2825337"/>
    <lineage>
        <taxon>Viruses</taxon>
        <taxon>Duplodnaviria</taxon>
        <taxon>Heunggongvirae</taxon>
        <taxon>Uroviricota</taxon>
        <taxon>Caudoviricetes</taxon>
    </lineage>
</organism>
<dbReference type="EMBL" id="BK015927">
    <property type="protein sequence ID" value="DAF85466.1"/>
    <property type="molecule type" value="Genomic_DNA"/>
</dbReference>
<dbReference type="GO" id="GO:0004519">
    <property type="term" value="F:endonuclease activity"/>
    <property type="evidence" value="ECO:0007669"/>
    <property type="project" value="UniProtKB-KW"/>
</dbReference>
<dbReference type="InterPro" id="IPR010095">
    <property type="entry name" value="Cas12f1-like_TNB"/>
</dbReference>
<name>A0A8S5TTC7_9CAUD</name>
<accession>A0A8S5TTC7</accession>